<evidence type="ECO:0000313" key="2">
    <source>
        <dbReference type="Proteomes" id="UP000789860"/>
    </source>
</evidence>
<feature type="non-terminal residue" evidence="1">
    <location>
        <position position="1"/>
    </location>
</feature>
<sequence>LNESNCELLEVKKSDLDPYDSGSNHILLEDLSFNSNDQY</sequence>
<keyword evidence="2" id="KW-1185">Reference proteome</keyword>
<comment type="caution">
    <text evidence="1">The sequence shown here is derived from an EMBL/GenBank/DDBJ whole genome shotgun (WGS) entry which is preliminary data.</text>
</comment>
<dbReference type="EMBL" id="CAJVPM010019675">
    <property type="protein sequence ID" value="CAG8631039.1"/>
    <property type="molecule type" value="Genomic_DNA"/>
</dbReference>
<dbReference type="Proteomes" id="UP000789860">
    <property type="component" value="Unassembled WGS sequence"/>
</dbReference>
<gene>
    <name evidence="1" type="ORF">SCALOS_LOCUS7972</name>
</gene>
<protein>
    <submittedName>
        <fullName evidence="1">9111_t:CDS:1</fullName>
    </submittedName>
</protein>
<reference evidence="1" key="1">
    <citation type="submission" date="2021-06" db="EMBL/GenBank/DDBJ databases">
        <authorList>
            <person name="Kallberg Y."/>
            <person name="Tangrot J."/>
            <person name="Rosling A."/>
        </authorList>
    </citation>
    <scope>NUCLEOTIDE SEQUENCE</scope>
    <source>
        <strain evidence="1">AU212A</strain>
    </source>
</reference>
<organism evidence="1 2">
    <name type="scientific">Scutellospora calospora</name>
    <dbReference type="NCBI Taxonomy" id="85575"/>
    <lineage>
        <taxon>Eukaryota</taxon>
        <taxon>Fungi</taxon>
        <taxon>Fungi incertae sedis</taxon>
        <taxon>Mucoromycota</taxon>
        <taxon>Glomeromycotina</taxon>
        <taxon>Glomeromycetes</taxon>
        <taxon>Diversisporales</taxon>
        <taxon>Gigasporaceae</taxon>
        <taxon>Scutellospora</taxon>
    </lineage>
</organism>
<feature type="non-terminal residue" evidence="1">
    <location>
        <position position="39"/>
    </location>
</feature>
<proteinExistence type="predicted"/>
<accession>A0ACA9N557</accession>
<name>A0ACA9N557_9GLOM</name>
<evidence type="ECO:0000313" key="1">
    <source>
        <dbReference type="EMBL" id="CAG8631039.1"/>
    </source>
</evidence>